<dbReference type="EMBL" id="MRZV01000027">
    <property type="protein sequence ID" value="PIK61664.1"/>
    <property type="molecule type" value="Genomic_DNA"/>
</dbReference>
<dbReference type="AlphaFoldDB" id="A0A2G8LN58"/>
<proteinExistence type="predicted"/>
<keyword evidence="3" id="KW-1185">Reference proteome</keyword>
<comment type="caution">
    <text evidence="2">The sequence shown here is derived from an EMBL/GenBank/DDBJ whole genome shotgun (WGS) entry which is preliminary data.</text>
</comment>
<feature type="region of interest" description="Disordered" evidence="1">
    <location>
        <begin position="247"/>
        <end position="319"/>
    </location>
</feature>
<organism evidence="2 3">
    <name type="scientific">Stichopus japonicus</name>
    <name type="common">Sea cucumber</name>
    <dbReference type="NCBI Taxonomy" id="307972"/>
    <lineage>
        <taxon>Eukaryota</taxon>
        <taxon>Metazoa</taxon>
        <taxon>Echinodermata</taxon>
        <taxon>Eleutherozoa</taxon>
        <taxon>Echinozoa</taxon>
        <taxon>Holothuroidea</taxon>
        <taxon>Aspidochirotacea</taxon>
        <taxon>Aspidochirotida</taxon>
        <taxon>Stichopodidae</taxon>
        <taxon>Apostichopus</taxon>
    </lineage>
</organism>
<protein>
    <submittedName>
        <fullName evidence="2">Uncharacterized protein</fullName>
    </submittedName>
</protein>
<evidence type="ECO:0000313" key="2">
    <source>
        <dbReference type="EMBL" id="PIK61664.1"/>
    </source>
</evidence>
<name>A0A2G8LN58_STIJA</name>
<dbReference type="Proteomes" id="UP000230750">
    <property type="component" value="Unassembled WGS sequence"/>
</dbReference>
<evidence type="ECO:0000256" key="1">
    <source>
        <dbReference type="SAM" id="MobiDB-lite"/>
    </source>
</evidence>
<sequence>MKICRGLRTKETEEEEQKRREEYLRENGFVSEEIDDEDIRQFKYRAIQRQIAEKEERRKIQKQQRAEEEKRLEEEKKRKEEMKLERYFERLRLKRENEKQQLKQQREEEERREKAQGILDEIETIAEMRKRETRATTRKMMQPKRLSDERRQRLSVIDEIDESNRERENSSNPAEVNCRVILLTICYRGRPEEPVKTREVSGRGHKVGELVNQSIGFSNFNNRYQSRFHASRFPAAITKSVRPLRVHANPTHSPWTTGSDFSRHQALNGQNNRPQPSTVTNQRDKPTRPKAAVGERPPVPSVGRIPESARLFFQRQHRQ</sequence>
<accession>A0A2G8LN58</accession>
<feature type="region of interest" description="Disordered" evidence="1">
    <location>
        <begin position="53"/>
        <end position="77"/>
    </location>
</feature>
<gene>
    <name evidence="2" type="ORF">BSL78_01368</name>
</gene>
<reference evidence="2 3" key="1">
    <citation type="journal article" date="2017" name="PLoS Biol.">
        <title>The sea cucumber genome provides insights into morphological evolution and visceral regeneration.</title>
        <authorList>
            <person name="Zhang X."/>
            <person name="Sun L."/>
            <person name="Yuan J."/>
            <person name="Sun Y."/>
            <person name="Gao Y."/>
            <person name="Zhang L."/>
            <person name="Li S."/>
            <person name="Dai H."/>
            <person name="Hamel J.F."/>
            <person name="Liu C."/>
            <person name="Yu Y."/>
            <person name="Liu S."/>
            <person name="Lin W."/>
            <person name="Guo K."/>
            <person name="Jin S."/>
            <person name="Xu P."/>
            <person name="Storey K.B."/>
            <person name="Huan P."/>
            <person name="Zhang T."/>
            <person name="Zhou Y."/>
            <person name="Zhang J."/>
            <person name="Lin C."/>
            <person name="Li X."/>
            <person name="Xing L."/>
            <person name="Huo D."/>
            <person name="Sun M."/>
            <person name="Wang L."/>
            <person name="Mercier A."/>
            <person name="Li F."/>
            <person name="Yang H."/>
            <person name="Xiang J."/>
        </authorList>
    </citation>
    <scope>NUCLEOTIDE SEQUENCE [LARGE SCALE GENOMIC DNA]</scope>
    <source>
        <strain evidence="2">Shaxun</strain>
        <tissue evidence="2">Muscle</tissue>
    </source>
</reference>
<evidence type="ECO:0000313" key="3">
    <source>
        <dbReference type="Proteomes" id="UP000230750"/>
    </source>
</evidence>
<feature type="compositionally biased region" description="Polar residues" evidence="1">
    <location>
        <begin position="250"/>
        <end position="281"/>
    </location>
</feature>